<evidence type="ECO:0000313" key="1">
    <source>
        <dbReference type="EMBL" id="CBI06681.1"/>
    </source>
</evidence>
<proteinExistence type="predicted"/>
<dbReference type="AlphaFoldDB" id="E6QHG7"/>
<sequence length="23" mass="2844">MILIMRHYTRLLIFFEILTYGEA</sequence>
<gene>
    <name evidence="1" type="ORF">CARN6_2792</name>
</gene>
<accession>E6QHG7</accession>
<dbReference type="EMBL" id="CABQ01000007">
    <property type="protein sequence ID" value="CBI06681.1"/>
    <property type="molecule type" value="Genomic_DNA"/>
</dbReference>
<organism evidence="1">
    <name type="scientific">mine drainage metagenome</name>
    <dbReference type="NCBI Taxonomy" id="410659"/>
    <lineage>
        <taxon>unclassified sequences</taxon>
        <taxon>metagenomes</taxon>
        <taxon>ecological metagenomes</taxon>
    </lineage>
</organism>
<protein>
    <submittedName>
        <fullName evidence="1">Uncharacterized protein</fullName>
    </submittedName>
</protein>
<comment type="caution">
    <text evidence="1">The sequence shown here is derived from an EMBL/GenBank/DDBJ whole genome shotgun (WGS) entry which is preliminary data.</text>
</comment>
<reference evidence="1" key="1">
    <citation type="submission" date="2009-10" db="EMBL/GenBank/DDBJ databases">
        <title>Diversity of trophic interactions inside an arsenic-rich microbial ecosystem.</title>
        <authorList>
            <person name="Bertin P.N."/>
            <person name="Heinrich-Salmeron A."/>
            <person name="Pelletier E."/>
            <person name="Goulhen-Chollet F."/>
            <person name="Arsene-Ploetze F."/>
            <person name="Gallien S."/>
            <person name="Calteau A."/>
            <person name="Vallenet D."/>
            <person name="Casiot C."/>
            <person name="Chane-Woon-Ming B."/>
            <person name="Giloteaux L."/>
            <person name="Barakat M."/>
            <person name="Bonnefoy V."/>
            <person name="Bruneel O."/>
            <person name="Chandler M."/>
            <person name="Cleiss J."/>
            <person name="Duran R."/>
            <person name="Elbaz-Poulichet F."/>
            <person name="Fonknechten N."/>
            <person name="Lauga B."/>
            <person name="Mornico D."/>
            <person name="Ortet P."/>
            <person name="Schaeffer C."/>
            <person name="Siguier P."/>
            <person name="Alexander Thil Smith A."/>
            <person name="Van Dorsselaer A."/>
            <person name="Weissenbach J."/>
            <person name="Medigue C."/>
            <person name="Le Paslier D."/>
        </authorList>
    </citation>
    <scope>NUCLEOTIDE SEQUENCE</scope>
</reference>
<name>E6QHG7_9ZZZZ</name>